<protein>
    <recommendedName>
        <fullName evidence="2">RING-type E3 ubiquitin transferase</fullName>
        <ecNumber evidence="2">2.3.2.27</ecNumber>
    </recommendedName>
</protein>
<dbReference type="PANTHER" id="PTHR12268:SF13">
    <property type="entry name" value="E3 UBIQUITIN-PROTEIN LIGASE KCMF1"/>
    <property type="match status" value="1"/>
</dbReference>
<dbReference type="EC" id="2.3.2.27" evidence="2"/>
<dbReference type="InterPro" id="IPR008598">
    <property type="entry name" value="Di19_Zn-bd"/>
</dbReference>
<evidence type="ECO:0000313" key="6">
    <source>
        <dbReference type="EMBL" id="OXU30521.1"/>
    </source>
</evidence>
<evidence type="ECO:0000256" key="1">
    <source>
        <dbReference type="ARBA" id="ARBA00000900"/>
    </source>
</evidence>
<feature type="compositionally biased region" description="Basic and acidic residues" evidence="4">
    <location>
        <begin position="628"/>
        <end position="642"/>
    </location>
</feature>
<feature type="region of interest" description="Disordered" evidence="4">
    <location>
        <begin position="166"/>
        <end position="205"/>
    </location>
</feature>
<dbReference type="EMBL" id="NNAY01000153">
    <property type="protein sequence ID" value="OXU30521.1"/>
    <property type="molecule type" value="Genomic_DNA"/>
</dbReference>
<feature type="compositionally biased region" description="Low complexity" evidence="4">
    <location>
        <begin position="222"/>
        <end position="244"/>
    </location>
</feature>
<feature type="region of interest" description="Disordered" evidence="4">
    <location>
        <begin position="369"/>
        <end position="443"/>
    </location>
</feature>
<dbReference type="OrthoDB" id="7873042at2759"/>
<dbReference type="GO" id="GO:0045202">
    <property type="term" value="C:synapse"/>
    <property type="evidence" value="ECO:0007669"/>
    <property type="project" value="GOC"/>
</dbReference>
<evidence type="ECO:0000259" key="5">
    <source>
        <dbReference type="Pfam" id="PF05605"/>
    </source>
</evidence>
<feature type="domain" description="Di19 zinc-binding" evidence="5">
    <location>
        <begin position="88"/>
        <end position="149"/>
    </location>
</feature>
<feature type="compositionally biased region" description="Polar residues" evidence="4">
    <location>
        <begin position="369"/>
        <end position="395"/>
    </location>
</feature>
<dbReference type="PANTHER" id="PTHR12268">
    <property type="entry name" value="E3 UBIQUITIN-PROTEIN LIGASE KCMF1"/>
    <property type="match status" value="1"/>
</dbReference>
<dbReference type="GO" id="GO:0005886">
    <property type="term" value="C:plasma membrane"/>
    <property type="evidence" value="ECO:0007669"/>
    <property type="project" value="TreeGrafter"/>
</dbReference>
<dbReference type="STRING" id="543379.A0A232FIE4"/>
<feature type="compositionally biased region" description="Polar residues" evidence="4">
    <location>
        <begin position="431"/>
        <end position="443"/>
    </location>
</feature>
<feature type="region of interest" description="Disordered" evidence="4">
    <location>
        <begin position="525"/>
        <end position="575"/>
    </location>
</feature>
<keyword evidence="7" id="KW-1185">Reference proteome</keyword>
<organism evidence="6 7">
    <name type="scientific">Trichomalopsis sarcophagae</name>
    <dbReference type="NCBI Taxonomy" id="543379"/>
    <lineage>
        <taxon>Eukaryota</taxon>
        <taxon>Metazoa</taxon>
        <taxon>Ecdysozoa</taxon>
        <taxon>Arthropoda</taxon>
        <taxon>Hexapoda</taxon>
        <taxon>Insecta</taxon>
        <taxon>Pterygota</taxon>
        <taxon>Neoptera</taxon>
        <taxon>Endopterygota</taxon>
        <taxon>Hymenoptera</taxon>
        <taxon>Apocrita</taxon>
        <taxon>Proctotrupomorpha</taxon>
        <taxon>Chalcidoidea</taxon>
        <taxon>Pteromalidae</taxon>
        <taxon>Pteromalinae</taxon>
        <taxon>Trichomalopsis</taxon>
    </lineage>
</organism>
<feature type="compositionally biased region" description="Low complexity" evidence="4">
    <location>
        <begin position="545"/>
        <end position="565"/>
    </location>
</feature>
<comment type="catalytic activity">
    <reaction evidence="1">
        <text>S-ubiquitinyl-[E2 ubiquitin-conjugating enzyme]-L-cysteine + [acceptor protein]-L-lysine = [E2 ubiquitin-conjugating enzyme]-L-cysteine + N(6)-ubiquitinyl-[acceptor protein]-L-lysine.</text>
        <dbReference type="EC" id="2.3.2.27"/>
    </reaction>
</comment>
<feature type="compositionally biased region" description="Low complexity" evidence="4">
    <location>
        <begin position="192"/>
        <end position="201"/>
    </location>
</feature>
<evidence type="ECO:0000313" key="7">
    <source>
        <dbReference type="Proteomes" id="UP000215335"/>
    </source>
</evidence>
<dbReference type="GO" id="GO:0099536">
    <property type="term" value="P:synaptic signaling"/>
    <property type="evidence" value="ECO:0007669"/>
    <property type="project" value="TreeGrafter"/>
</dbReference>
<gene>
    <name evidence="6" type="ORF">TSAR_007324</name>
</gene>
<feature type="region of interest" description="Disordered" evidence="4">
    <location>
        <begin position="263"/>
        <end position="293"/>
    </location>
</feature>
<dbReference type="GO" id="GO:0061630">
    <property type="term" value="F:ubiquitin protein ligase activity"/>
    <property type="evidence" value="ECO:0007669"/>
    <property type="project" value="UniProtKB-EC"/>
</dbReference>
<evidence type="ECO:0000256" key="3">
    <source>
        <dbReference type="ARBA" id="ARBA00022679"/>
    </source>
</evidence>
<feature type="compositionally biased region" description="Low complexity" evidence="4">
    <location>
        <begin position="397"/>
        <end position="411"/>
    </location>
</feature>
<feature type="compositionally biased region" description="Low complexity" evidence="4">
    <location>
        <begin position="274"/>
        <end position="293"/>
    </location>
</feature>
<dbReference type="AlphaFoldDB" id="A0A232FIE4"/>
<feature type="compositionally biased region" description="Basic and acidic residues" evidence="4">
    <location>
        <begin position="595"/>
        <end position="604"/>
    </location>
</feature>
<evidence type="ECO:0000256" key="4">
    <source>
        <dbReference type="SAM" id="MobiDB-lite"/>
    </source>
</evidence>
<keyword evidence="3" id="KW-0808">Transferase</keyword>
<evidence type="ECO:0000256" key="2">
    <source>
        <dbReference type="ARBA" id="ARBA00012483"/>
    </source>
</evidence>
<accession>A0A232FIE4</accession>
<reference evidence="6 7" key="1">
    <citation type="journal article" date="2017" name="Curr. Biol.">
        <title>The Evolution of Venom by Co-option of Single-Copy Genes.</title>
        <authorList>
            <person name="Martinson E.O."/>
            <person name="Mrinalini"/>
            <person name="Kelkar Y.D."/>
            <person name="Chang C.H."/>
            <person name="Werren J.H."/>
        </authorList>
    </citation>
    <scope>NUCLEOTIDE SEQUENCE [LARGE SCALE GENOMIC DNA]</scope>
    <source>
        <strain evidence="6 7">Alberta</strain>
        <tissue evidence="6">Whole body</tissue>
    </source>
</reference>
<name>A0A232FIE4_9HYME</name>
<feature type="region of interest" description="Disordered" evidence="4">
    <location>
        <begin position="591"/>
        <end position="642"/>
    </location>
</feature>
<dbReference type="Proteomes" id="UP000215335">
    <property type="component" value="Unassembled WGS sequence"/>
</dbReference>
<comment type="caution">
    <text evidence="6">The sequence shown here is derived from an EMBL/GenBank/DDBJ whole genome shotgun (WGS) entry which is preliminary data.</text>
</comment>
<proteinExistence type="predicted"/>
<dbReference type="InterPro" id="IPR050774">
    <property type="entry name" value="KCMF1/Dystrophin"/>
</dbReference>
<sequence>MPGYNWPRSRRLEQAFERAACSTSGCWPWPGCLRWPDDDNYCLTLQGCYEGGASTTRHLADHPMQCILTRSDFELYYGGEGVSIEQPQSLTCPYCTRMGFTETTLQEHVAADHPDTSFEVICPVCAYLPGGEPNLVTDDIAGHLTLEHRSGPRDLISFLDESASNRHGNRRITHPPRGVNTSRTRRSNMHFSSSGGLSPSSRDGIDPIAELLSQLSGVRRTGASSSGSGNAVQSSSAPSQLQQLQMQLQLERQQVRAARQQLERLPKRQTHVINSVAGGASSSGNNSSTMSSVVANNTASNNNVASSANPSSVSAFNPHNSTFLLPRCIASTPSDSQLQSIERESANRSLFTRELVVSTLVEALPDLATTQQQPASSTVQTPASSVSTALSSPETPSAATSKKSATASGSSVQESATGSKREQPSGAAALTKQQHQPQHSTTQATPANNLHQAAAAATATAANQGLPANPNAVSAQSATPVVQTLMHVIPQPLIFYLLASFLKNPHYKQVLQQPLPIRNTGTGTIREQMATPPAPAYLRGGVGPVGVPTGQSRRKPPQQQHQSSPSPSPVNTNVTYPSSILLLSTSAAADVVPSHSRDNDELPHHPSQVQASPISPPSPTSASSSTVRSDESEYERARAEID</sequence>
<feature type="region of interest" description="Disordered" evidence="4">
    <location>
        <begin position="217"/>
        <end position="244"/>
    </location>
</feature>
<dbReference type="Pfam" id="PF05605">
    <property type="entry name" value="zf-Di19"/>
    <property type="match status" value="1"/>
</dbReference>